<gene>
    <name evidence="1" type="ORF">BDR25DRAFT_131861</name>
</gene>
<comment type="caution">
    <text evidence="1">The sequence shown here is derived from an EMBL/GenBank/DDBJ whole genome shotgun (WGS) entry which is preliminary data.</text>
</comment>
<evidence type="ECO:0000313" key="2">
    <source>
        <dbReference type="Proteomes" id="UP000799755"/>
    </source>
</evidence>
<accession>A0ACB6R2X9</accession>
<keyword evidence="2" id="KW-1185">Reference proteome</keyword>
<dbReference type="Proteomes" id="UP000799755">
    <property type="component" value="Unassembled WGS sequence"/>
</dbReference>
<proteinExistence type="predicted"/>
<organism evidence="1 2">
    <name type="scientific">Lindgomyces ingoldianus</name>
    <dbReference type="NCBI Taxonomy" id="673940"/>
    <lineage>
        <taxon>Eukaryota</taxon>
        <taxon>Fungi</taxon>
        <taxon>Dikarya</taxon>
        <taxon>Ascomycota</taxon>
        <taxon>Pezizomycotina</taxon>
        <taxon>Dothideomycetes</taxon>
        <taxon>Pleosporomycetidae</taxon>
        <taxon>Pleosporales</taxon>
        <taxon>Lindgomycetaceae</taxon>
        <taxon>Lindgomyces</taxon>
    </lineage>
</organism>
<reference evidence="1" key="1">
    <citation type="journal article" date="2020" name="Stud. Mycol.">
        <title>101 Dothideomycetes genomes: a test case for predicting lifestyles and emergence of pathogens.</title>
        <authorList>
            <person name="Haridas S."/>
            <person name="Albert R."/>
            <person name="Binder M."/>
            <person name="Bloem J."/>
            <person name="Labutti K."/>
            <person name="Salamov A."/>
            <person name="Andreopoulos B."/>
            <person name="Baker S."/>
            <person name="Barry K."/>
            <person name="Bills G."/>
            <person name="Bluhm B."/>
            <person name="Cannon C."/>
            <person name="Castanera R."/>
            <person name="Culley D."/>
            <person name="Daum C."/>
            <person name="Ezra D."/>
            <person name="Gonzalez J."/>
            <person name="Henrissat B."/>
            <person name="Kuo A."/>
            <person name="Liang C."/>
            <person name="Lipzen A."/>
            <person name="Lutzoni F."/>
            <person name="Magnuson J."/>
            <person name="Mondo S."/>
            <person name="Nolan M."/>
            <person name="Ohm R."/>
            <person name="Pangilinan J."/>
            <person name="Park H.-J."/>
            <person name="Ramirez L."/>
            <person name="Alfaro M."/>
            <person name="Sun H."/>
            <person name="Tritt A."/>
            <person name="Yoshinaga Y."/>
            <person name="Zwiers L.-H."/>
            <person name="Turgeon B."/>
            <person name="Goodwin S."/>
            <person name="Spatafora J."/>
            <person name="Crous P."/>
            <person name="Grigoriev I."/>
        </authorList>
    </citation>
    <scope>NUCLEOTIDE SEQUENCE</scope>
    <source>
        <strain evidence="1">ATCC 200398</strain>
    </source>
</reference>
<name>A0ACB6R2X9_9PLEO</name>
<dbReference type="EMBL" id="MU003500">
    <property type="protein sequence ID" value="KAF2473417.1"/>
    <property type="molecule type" value="Genomic_DNA"/>
</dbReference>
<evidence type="ECO:0000313" key="1">
    <source>
        <dbReference type="EMBL" id="KAF2473417.1"/>
    </source>
</evidence>
<sequence length="144" mass="16391">MGILCASATRGAALLDTRPPPVVTLGASLDIRSGRRNSIIICARGGRPIHLGHLRFDVLVDGIPPVMTLRDALRKIFRHSKKEEHQEELITQNVRSRYFSETKLVQLMEDLFGKGNFRVRMQNDQWIFDVPREVTDEELKRAKG</sequence>
<protein>
    <submittedName>
        <fullName evidence="1">Uncharacterized protein</fullName>
    </submittedName>
</protein>